<gene>
    <name evidence="3" type="ORF">IQ251_13210</name>
</gene>
<dbReference type="Pfam" id="PF07331">
    <property type="entry name" value="TctB"/>
    <property type="match status" value="1"/>
</dbReference>
<feature type="transmembrane region" description="Helical" evidence="1">
    <location>
        <begin position="54"/>
        <end position="73"/>
    </location>
</feature>
<evidence type="ECO:0000259" key="2">
    <source>
        <dbReference type="Pfam" id="PF07331"/>
    </source>
</evidence>
<feature type="transmembrane region" description="Helical" evidence="1">
    <location>
        <begin position="94"/>
        <end position="125"/>
    </location>
</feature>
<evidence type="ECO:0000313" key="4">
    <source>
        <dbReference type="Proteomes" id="UP000598360"/>
    </source>
</evidence>
<keyword evidence="1" id="KW-0472">Membrane</keyword>
<accession>A0A929BAW7</accession>
<evidence type="ECO:0000313" key="3">
    <source>
        <dbReference type="EMBL" id="MBE9375405.1"/>
    </source>
</evidence>
<dbReference type="AlphaFoldDB" id="A0A929BAW7"/>
<name>A0A929BAW7_9PSEU</name>
<dbReference type="Proteomes" id="UP000598360">
    <property type="component" value="Unassembled WGS sequence"/>
</dbReference>
<feature type="transmembrane region" description="Helical" evidence="1">
    <location>
        <begin position="137"/>
        <end position="159"/>
    </location>
</feature>
<dbReference type="EMBL" id="JADEYC010000020">
    <property type="protein sequence ID" value="MBE9375405.1"/>
    <property type="molecule type" value="Genomic_DNA"/>
</dbReference>
<keyword evidence="4" id="KW-1185">Reference proteome</keyword>
<reference evidence="3" key="1">
    <citation type="submission" date="2020-10" db="EMBL/GenBank/DDBJ databases">
        <title>Diversity and distribution of actinomycetes associated with coral in the coast of Hainan.</title>
        <authorList>
            <person name="Li F."/>
        </authorList>
    </citation>
    <scope>NUCLEOTIDE SEQUENCE</scope>
    <source>
        <strain evidence="3">HNM0983</strain>
    </source>
</reference>
<keyword evidence="1" id="KW-1133">Transmembrane helix</keyword>
<sequence>MTADLDDGADPSARRGPRSGELLVAAVIVGIGALSLVGAVVMDVPDTAGFLGPRFFPALIGAALLALGLALAARELRGSSAAEEPAGSPDWKPLGLVAATLVLHLLLLDVLGWILAGTALFWGISYALGSRSVLRDLAIALVVAAAVQLGFSAGLGLNLPGGVLLGVI</sequence>
<comment type="caution">
    <text evidence="3">The sequence shown here is derived from an EMBL/GenBank/DDBJ whole genome shotgun (WGS) entry which is preliminary data.</text>
</comment>
<dbReference type="InterPro" id="IPR009936">
    <property type="entry name" value="DUF1468"/>
</dbReference>
<feature type="domain" description="DUF1468" evidence="2">
    <location>
        <begin position="23"/>
        <end position="160"/>
    </location>
</feature>
<evidence type="ECO:0000256" key="1">
    <source>
        <dbReference type="SAM" id="Phobius"/>
    </source>
</evidence>
<proteinExistence type="predicted"/>
<organism evidence="3 4">
    <name type="scientific">Saccharopolyspora montiporae</name>
    <dbReference type="NCBI Taxonomy" id="2781240"/>
    <lineage>
        <taxon>Bacteria</taxon>
        <taxon>Bacillati</taxon>
        <taxon>Actinomycetota</taxon>
        <taxon>Actinomycetes</taxon>
        <taxon>Pseudonocardiales</taxon>
        <taxon>Pseudonocardiaceae</taxon>
        <taxon>Saccharopolyspora</taxon>
    </lineage>
</organism>
<keyword evidence="1" id="KW-0812">Transmembrane</keyword>
<protein>
    <submittedName>
        <fullName evidence="3">Tripartite tricarboxylate transporter TctB family protein</fullName>
    </submittedName>
</protein>
<feature type="transmembrane region" description="Helical" evidence="1">
    <location>
        <begin position="22"/>
        <end position="42"/>
    </location>
</feature>
<dbReference type="RefSeq" id="WP_193928856.1">
    <property type="nucleotide sequence ID" value="NZ_JADEYC010000020.1"/>
</dbReference>